<accession>A0A803PMF8</accession>
<proteinExistence type="predicted"/>
<dbReference type="Gramene" id="evm.model.05.1708">
    <property type="protein sequence ID" value="cds.evm.model.05.1708"/>
    <property type="gene ID" value="evm.TU.05.1708"/>
</dbReference>
<reference evidence="1" key="2">
    <citation type="submission" date="2021-03" db="UniProtKB">
        <authorList>
            <consortium name="EnsemblPlants"/>
        </authorList>
    </citation>
    <scope>IDENTIFICATION</scope>
</reference>
<evidence type="ECO:0000313" key="2">
    <source>
        <dbReference type="Proteomes" id="UP000596661"/>
    </source>
</evidence>
<evidence type="ECO:0000313" key="1">
    <source>
        <dbReference type="EnsemblPlants" id="cds.evm.model.05.1708"/>
    </source>
</evidence>
<sequence length="226" mass="25234">MLEKSHHKVLFHFVKGFLHMQLKSGPPQFSSLPTIDCMDKNNNNVVDERYVRVIIEDSQNGFAKISPKSGPIFLVKIGIKTIQTRSLVPKEMKKSFPNLILSEGAIKGDNLRMGEHIIDTSEDLRNDHIVKVNKVRNYSVGFPNYEAILTGGSGVRDVVQVFLGGPNLIPKIAMIIAPRLYAINASSLLLEKKFEVVSLRASLISKPGRLNNVIKMGILKPMVFKE</sequence>
<dbReference type="EMBL" id="UZAU01000544">
    <property type="status" value="NOT_ANNOTATED_CDS"/>
    <property type="molecule type" value="Genomic_DNA"/>
</dbReference>
<reference evidence="1" key="1">
    <citation type="submission" date="2018-11" db="EMBL/GenBank/DDBJ databases">
        <authorList>
            <person name="Grassa J C."/>
        </authorList>
    </citation>
    <scope>NUCLEOTIDE SEQUENCE [LARGE SCALE GENOMIC DNA]</scope>
</reference>
<keyword evidence="2" id="KW-1185">Reference proteome</keyword>
<dbReference type="EnsemblPlants" id="evm.model.05.1708">
    <property type="protein sequence ID" value="cds.evm.model.05.1708"/>
    <property type="gene ID" value="evm.TU.05.1708"/>
</dbReference>
<dbReference type="Proteomes" id="UP000596661">
    <property type="component" value="Chromosome 5"/>
</dbReference>
<organism evidence="1 2">
    <name type="scientific">Cannabis sativa</name>
    <name type="common">Hemp</name>
    <name type="synonym">Marijuana</name>
    <dbReference type="NCBI Taxonomy" id="3483"/>
    <lineage>
        <taxon>Eukaryota</taxon>
        <taxon>Viridiplantae</taxon>
        <taxon>Streptophyta</taxon>
        <taxon>Embryophyta</taxon>
        <taxon>Tracheophyta</taxon>
        <taxon>Spermatophyta</taxon>
        <taxon>Magnoliopsida</taxon>
        <taxon>eudicotyledons</taxon>
        <taxon>Gunneridae</taxon>
        <taxon>Pentapetalae</taxon>
        <taxon>rosids</taxon>
        <taxon>fabids</taxon>
        <taxon>Rosales</taxon>
        <taxon>Cannabaceae</taxon>
        <taxon>Cannabis</taxon>
    </lineage>
</organism>
<dbReference type="AlphaFoldDB" id="A0A803PMF8"/>
<name>A0A803PMF8_CANSA</name>
<protein>
    <submittedName>
        <fullName evidence="1">Uncharacterized protein</fullName>
    </submittedName>
</protein>